<feature type="chain" id="PRO_5035194267" evidence="1">
    <location>
        <begin position="24"/>
        <end position="202"/>
    </location>
</feature>
<dbReference type="EMBL" id="BMZG01000002">
    <property type="protein sequence ID" value="GHA67089.1"/>
    <property type="molecule type" value="Genomic_DNA"/>
</dbReference>
<dbReference type="PROSITE" id="PS51257">
    <property type="entry name" value="PROKAR_LIPOPROTEIN"/>
    <property type="match status" value="1"/>
</dbReference>
<accession>A0A8J3CLT2</accession>
<dbReference type="Pfam" id="PF13590">
    <property type="entry name" value="DUF4136"/>
    <property type="match status" value="1"/>
</dbReference>
<evidence type="ECO:0000259" key="2">
    <source>
        <dbReference type="Pfam" id="PF13590"/>
    </source>
</evidence>
<evidence type="ECO:0000313" key="4">
    <source>
        <dbReference type="Proteomes" id="UP000614287"/>
    </source>
</evidence>
<dbReference type="Gene3D" id="3.30.160.670">
    <property type="match status" value="1"/>
</dbReference>
<dbReference type="InterPro" id="IPR025411">
    <property type="entry name" value="DUF4136"/>
</dbReference>
<keyword evidence="1" id="KW-0732">Signal</keyword>
<dbReference type="AlphaFoldDB" id="A0A8J3CLT2"/>
<reference evidence="3" key="1">
    <citation type="journal article" date="2014" name="Int. J. Syst. Evol. Microbiol.">
        <title>Complete genome sequence of Corynebacterium casei LMG S-19264T (=DSM 44701T), isolated from a smear-ripened cheese.</title>
        <authorList>
            <consortium name="US DOE Joint Genome Institute (JGI-PGF)"/>
            <person name="Walter F."/>
            <person name="Albersmeier A."/>
            <person name="Kalinowski J."/>
            <person name="Ruckert C."/>
        </authorList>
    </citation>
    <scope>NUCLEOTIDE SEQUENCE</scope>
    <source>
        <strain evidence="3">KCTC 32501</strain>
    </source>
</reference>
<protein>
    <submittedName>
        <fullName evidence="3">Lipoprotein</fullName>
    </submittedName>
</protein>
<reference evidence="3" key="2">
    <citation type="submission" date="2020-09" db="EMBL/GenBank/DDBJ databases">
        <authorList>
            <person name="Sun Q."/>
            <person name="Kim S."/>
        </authorList>
    </citation>
    <scope>NUCLEOTIDE SEQUENCE</scope>
    <source>
        <strain evidence="3">KCTC 32501</strain>
    </source>
</reference>
<organism evidence="3 4">
    <name type="scientific">Formosimonas limnophila</name>
    <dbReference type="NCBI Taxonomy" id="1384487"/>
    <lineage>
        <taxon>Bacteria</taxon>
        <taxon>Pseudomonadati</taxon>
        <taxon>Pseudomonadota</taxon>
        <taxon>Betaproteobacteria</taxon>
        <taxon>Burkholderiales</taxon>
        <taxon>Burkholderiaceae</taxon>
        <taxon>Formosimonas</taxon>
    </lineage>
</organism>
<dbReference type="RefSeq" id="WP_189490958.1">
    <property type="nucleotide sequence ID" value="NZ_BMZG01000002.1"/>
</dbReference>
<sequence>MRTKLIKSLFSTAVAYTLLTGCASIDVSAVARPGTDFSKYHTYSYFSPLGTDKKQGTESILTSNLKEYVNREMQARGFTLTNTKPQLLVNLNTNITQETYETTSFFPAPTYGVSGYYGYRYGLYDGFGGAYTTIRNYDNGTLNIDLVDTSANQLIWEGVAQADVTGQNLSSLLPLIDQAVAKTFTKLPTPITSPAAPAKSAQ</sequence>
<evidence type="ECO:0000313" key="3">
    <source>
        <dbReference type="EMBL" id="GHA67089.1"/>
    </source>
</evidence>
<evidence type="ECO:0000256" key="1">
    <source>
        <dbReference type="SAM" id="SignalP"/>
    </source>
</evidence>
<keyword evidence="3" id="KW-0449">Lipoprotein</keyword>
<comment type="caution">
    <text evidence="3">The sequence shown here is derived from an EMBL/GenBank/DDBJ whole genome shotgun (WGS) entry which is preliminary data.</text>
</comment>
<feature type="domain" description="DUF4136" evidence="2">
    <location>
        <begin position="32"/>
        <end position="188"/>
    </location>
</feature>
<name>A0A8J3CLT2_9BURK</name>
<dbReference type="Proteomes" id="UP000614287">
    <property type="component" value="Unassembled WGS sequence"/>
</dbReference>
<gene>
    <name evidence="3" type="ORF">GCM10009007_04580</name>
</gene>
<keyword evidence="4" id="KW-1185">Reference proteome</keyword>
<proteinExistence type="predicted"/>
<feature type="signal peptide" evidence="1">
    <location>
        <begin position="1"/>
        <end position="23"/>
    </location>
</feature>